<dbReference type="InterPro" id="IPR023393">
    <property type="entry name" value="START-like_dom_sf"/>
</dbReference>
<dbReference type="RefSeq" id="WP_023398130.1">
    <property type="nucleotide sequence ID" value="NZ_AUSV01000013.1"/>
</dbReference>
<dbReference type="SUPFAM" id="SSF55961">
    <property type="entry name" value="Bet v1-like"/>
    <property type="match status" value="1"/>
</dbReference>
<dbReference type="InterPro" id="IPR019587">
    <property type="entry name" value="Polyketide_cyclase/dehydratase"/>
</dbReference>
<proteinExistence type="predicted"/>
<protein>
    <submittedName>
        <fullName evidence="1">Polyketide cyclase / dehydrase and lipid transport</fullName>
    </submittedName>
</protein>
<name>V4JIL3_PSEL2</name>
<comment type="caution">
    <text evidence="1">The sequence shown here is derived from an EMBL/GenBank/DDBJ whole genome shotgun (WGS) entry which is preliminary data.</text>
</comment>
<evidence type="ECO:0000313" key="1">
    <source>
        <dbReference type="EMBL" id="ESP94742.1"/>
    </source>
</evidence>
<dbReference type="Proteomes" id="UP000017820">
    <property type="component" value="Unassembled WGS sequence"/>
</dbReference>
<reference evidence="1 2" key="1">
    <citation type="submission" date="2013-07" db="EMBL/GenBank/DDBJ databases">
        <title>Draft genome sequence of Pseudoalteromonas luteoviolacea 2ta16.</title>
        <authorList>
            <person name="Allen E.E."/>
            <person name="Azam F."/>
            <person name="Podell S."/>
        </authorList>
    </citation>
    <scope>NUCLEOTIDE SEQUENCE [LARGE SCALE GENOMIC DNA]</scope>
    <source>
        <strain evidence="1 2">2ta16</strain>
    </source>
</reference>
<sequence>MNIATAIEINLDKDSVWKLLAEDFTSIQLWFPAVKKSYALKAHTQLEGASCAGRVCELSDKPNGLKAEEIITNYDSANGTLSMKVEVKNAPKLFPVRSNDVTFTLTAVSTDRTLLSFQAKPTLKAHGYLLYPLLKLGLTKSFKDLNKAFKAHCESAGVMQPV</sequence>
<dbReference type="AlphaFoldDB" id="V4JIL3"/>
<dbReference type="Pfam" id="PF10604">
    <property type="entry name" value="Polyketide_cyc2"/>
    <property type="match status" value="1"/>
</dbReference>
<accession>V4JIL3</accession>
<dbReference type="Gene3D" id="3.30.530.20">
    <property type="match status" value="1"/>
</dbReference>
<gene>
    <name evidence="1" type="ORF">PL2TA16_00742</name>
</gene>
<organism evidence="1 2">
    <name type="scientific">Pseudoalteromonas luteoviolacea (strain 2ta16)</name>
    <dbReference type="NCBI Taxonomy" id="1353533"/>
    <lineage>
        <taxon>Bacteria</taxon>
        <taxon>Pseudomonadati</taxon>
        <taxon>Pseudomonadota</taxon>
        <taxon>Gammaproteobacteria</taxon>
        <taxon>Alteromonadales</taxon>
        <taxon>Pseudoalteromonadaceae</taxon>
        <taxon>Pseudoalteromonas</taxon>
    </lineage>
</organism>
<dbReference type="EMBL" id="AUSV01000013">
    <property type="protein sequence ID" value="ESP94742.1"/>
    <property type="molecule type" value="Genomic_DNA"/>
</dbReference>
<evidence type="ECO:0000313" key="2">
    <source>
        <dbReference type="Proteomes" id="UP000017820"/>
    </source>
</evidence>
<dbReference type="PATRIC" id="fig|1353533.3.peg.1178"/>